<protein>
    <submittedName>
        <fullName evidence="1">Uncharacterized protein</fullName>
    </submittedName>
</protein>
<proteinExistence type="predicted"/>
<organism evidence="1 2">
    <name type="scientific">Novosphingobium album</name>
    <name type="common">ex Hu et al. 2023</name>
    <dbReference type="NCBI Taxonomy" id="2930093"/>
    <lineage>
        <taxon>Bacteria</taxon>
        <taxon>Pseudomonadati</taxon>
        <taxon>Pseudomonadota</taxon>
        <taxon>Alphaproteobacteria</taxon>
        <taxon>Sphingomonadales</taxon>
        <taxon>Sphingomonadaceae</taxon>
        <taxon>Novosphingobium</taxon>
    </lineage>
</organism>
<comment type="caution">
    <text evidence="1">The sequence shown here is derived from an EMBL/GenBank/DDBJ whole genome shotgun (WGS) entry which is preliminary data.</text>
</comment>
<reference evidence="1" key="1">
    <citation type="submission" date="2022-03" db="EMBL/GenBank/DDBJ databases">
        <title>Identification of a novel bacterium isolated from mangrove sediments.</title>
        <authorList>
            <person name="Pan X."/>
        </authorList>
    </citation>
    <scope>NUCLEOTIDE SEQUENCE</scope>
    <source>
        <strain evidence="1">B2580</strain>
    </source>
</reference>
<dbReference type="SUPFAM" id="SSF82171">
    <property type="entry name" value="DPP6 N-terminal domain-like"/>
    <property type="match status" value="1"/>
</dbReference>
<evidence type="ECO:0000313" key="2">
    <source>
        <dbReference type="Proteomes" id="UP001162880"/>
    </source>
</evidence>
<dbReference type="RefSeq" id="WP_243996283.1">
    <property type="nucleotide sequence ID" value="NZ_JALHLE010000044.1"/>
</dbReference>
<dbReference type="Proteomes" id="UP001162880">
    <property type="component" value="Unassembled WGS sequence"/>
</dbReference>
<name>A0ABT0B6Z3_9SPHN</name>
<dbReference type="EMBL" id="JALHLE010000044">
    <property type="protein sequence ID" value="MCJ2180835.1"/>
    <property type="molecule type" value="Genomic_DNA"/>
</dbReference>
<evidence type="ECO:0000313" key="1">
    <source>
        <dbReference type="EMBL" id="MCJ2180835.1"/>
    </source>
</evidence>
<sequence>MTHKETGLTRPEIGRYQISTVPFDRDLVLRSATYTPSGRVLVTYAKDESQGERQLALATMDDDGQNFRPFFSQLIPQRPKDNGIRLMVFPDDRRIFLGDFVIECSTSLETCKDPALLPVEYPAEVAIGDYISHRWSEIVVAPDNRHIAWNALLSNFAVAVFTGELRKSGGTYAIVSPQIVSTLDPFRPDPDHPGGVLPAPLRGGEVKQFIHGGTALSMVGAVRRDVPDSVALSLVTGKTEAITDTPGYTETTIFSPDERLGITMTSRFSRVTDPAILGLVPRPYPDSLNIGVSMLAYTYAVTGVRNQRPGNIGPALIDIQASKTQEGYQGMDLNTQEDWVYYSPMSWSPDGRKAMWIEGRRDSPSKRIQLVTLPDYRPGPPVAAATTPDRIAFGSSDLSRVEDYARAAQDIDVKVYGRKSGYLTYRHMPGGVIEKHYFDFSDDGTAIYSGDERLEANPLGRSTYRADLRLTGPKPGAMHLRMTFGPLGGLLPAQLIFSPDSNGLPLTRGYAEYDGHRLDVSTLVP</sequence>
<keyword evidence="2" id="KW-1185">Reference proteome</keyword>
<gene>
    <name evidence="1" type="ORF">MTR64_19875</name>
</gene>
<accession>A0ABT0B6Z3</accession>